<accession>A0A5M9PWC5</accession>
<dbReference type="EMBL" id="VXKC01000030">
    <property type="protein sequence ID" value="KAA8700306.1"/>
    <property type="molecule type" value="Genomic_DNA"/>
</dbReference>
<dbReference type="InterPro" id="IPR058591">
    <property type="entry name" value="Gtf3_N"/>
</dbReference>
<evidence type="ECO:0000259" key="2">
    <source>
        <dbReference type="Pfam" id="PF26334"/>
    </source>
</evidence>
<dbReference type="InterPro" id="IPR058592">
    <property type="entry name" value="Gtf3_C"/>
</dbReference>
<dbReference type="Proteomes" id="UP000325203">
    <property type="component" value="Unassembled WGS sequence"/>
</dbReference>
<evidence type="ECO:0000313" key="4">
    <source>
        <dbReference type="EMBL" id="KAA8700306.1"/>
    </source>
</evidence>
<keyword evidence="1 4" id="KW-0808">Transferase</keyword>
<organism evidence="4 5">
    <name type="scientific">Lactococcus lactis subsp. hordniae</name>
    <dbReference type="NCBI Taxonomy" id="203404"/>
    <lineage>
        <taxon>Bacteria</taxon>
        <taxon>Bacillati</taxon>
        <taxon>Bacillota</taxon>
        <taxon>Bacilli</taxon>
        <taxon>Lactobacillales</taxon>
        <taxon>Streptococcaceae</taxon>
        <taxon>Lactococcus</taxon>
    </lineage>
</organism>
<dbReference type="GO" id="GO:0016740">
    <property type="term" value="F:transferase activity"/>
    <property type="evidence" value="ECO:0007669"/>
    <property type="project" value="UniProtKB-KW"/>
</dbReference>
<feature type="domain" description="Glucosyltransferase 3-like C-terminal" evidence="3">
    <location>
        <begin position="181"/>
        <end position="339"/>
    </location>
</feature>
<feature type="domain" description="Glucosyltransferase 3-like N-terminal" evidence="2">
    <location>
        <begin position="2"/>
        <end position="162"/>
    </location>
</feature>
<dbReference type="Pfam" id="PF26337">
    <property type="entry name" value="Gtf3_C"/>
    <property type="match status" value="1"/>
</dbReference>
<evidence type="ECO:0000259" key="3">
    <source>
        <dbReference type="Pfam" id="PF26337"/>
    </source>
</evidence>
<proteinExistence type="predicted"/>
<dbReference type="RefSeq" id="WP_058209153.1">
    <property type="nucleotide sequence ID" value="NZ_JBHSBR010000061.1"/>
</dbReference>
<dbReference type="Gene3D" id="3.40.50.2000">
    <property type="entry name" value="Glycogen Phosphorylase B"/>
    <property type="match status" value="2"/>
</dbReference>
<protein>
    <submittedName>
        <fullName evidence="4">Beta-1,6-galactofuranosyltransferase</fullName>
    </submittedName>
</protein>
<name>A0A5M9PWC5_LACLH</name>
<sequence length="359" mass="40622">MTNWITEVQDNDYVSKRASGIIANQMAADSIETVGFRKLHYPRMFSAKLREVGKEARWEYLEALLSSVLPGDTVIVQYPLWTNNTEFELEFINYLKNVRHAKIVAMVWDIVSWLQDNRERDYTKDASLWMLNKYDLVIAANPKMGKRLREEGGVTTPMIPMHLTDFIYNGPLIPKQYKKELYYVATGIDPAMIEEVPSDLRINFIGPNNQVKDFPDHVSLLGPMESNDIPSKLDGGFGLLYYPQKGGYKGMHRYGEYNNPMKLSLYLASGLPVVCLSNTAHAKWIKAQGVGVVIDNLEDLGEAINGVSEEAYYQILDNLKPWQRAVTSGFFAKGAAIEAIRVLNLGFTDTLIHQEGNND</sequence>
<gene>
    <name evidence="4" type="ORF">F4V48_10645</name>
</gene>
<reference evidence="4 5" key="1">
    <citation type="submission" date="2019-09" db="EMBL/GenBank/DDBJ databases">
        <title>Draft genome sequence of various Type strains from the CCUG.</title>
        <authorList>
            <person name="Pineiro-Iglesias B."/>
            <person name="Tunovic T."/>
            <person name="Unosson C."/>
            <person name="Inganas E."/>
            <person name="Ohlen M."/>
            <person name="Cardew S."/>
            <person name="Jensie-Markopoulos S."/>
            <person name="Salva-Serra F."/>
            <person name="Jaen-Luchoro D."/>
            <person name="Karlsson R."/>
            <person name="Svensson-Stadler L."/>
            <person name="Chun J."/>
            <person name="Moore E."/>
        </authorList>
    </citation>
    <scope>NUCLEOTIDE SEQUENCE [LARGE SCALE GENOMIC DNA]</scope>
    <source>
        <strain evidence="4 5">CCUG 32210T</strain>
    </source>
</reference>
<dbReference type="AlphaFoldDB" id="A0A5M9PWC5"/>
<evidence type="ECO:0000256" key="1">
    <source>
        <dbReference type="ARBA" id="ARBA00022679"/>
    </source>
</evidence>
<comment type="caution">
    <text evidence="4">The sequence shown here is derived from an EMBL/GenBank/DDBJ whole genome shotgun (WGS) entry which is preliminary data.</text>
</comment>
<evidence type="ECO:0000313" key="5">
    <source>
        <dbReference type="Proteomes" id="UP000325203"/>
    </source>
</evidence>
<dbReference type="Pfam" id="PF26334">
    <property type="entry name" value="Gtf3_N"/>
    <property type="match status" value="1"/>
</dbReference>